<sequence>MKLLDFKILVLALLMASFEAAGQKASELRYYDVRELGLPVIGRGFADCIRENDTISDGYYTRLPASMQGNVRKAVWDLGQNSSGIAVRFRSDSRCIGAKWKLLNNFGMAHMAATGVKGLDLYALGDDIQWHFAGTAQPNGKVSCNIFIRKMDGNMREYLMYLPLYDGVTSLEIGIDSTATILQPENPSLIPPAAGNPAEGAILVYGTSVTQGGCASRPGMSFTSILERKLHRQTINLGFSGNGRMDGVIAEAIAGVPASVFVIDCLANCDYDIVRDSTEYFIRTIAEANPETPVLMLSNYCYPYHWLDAQFREDAARENALWKEFCDRLRKEGYKNIRYIDLYSECDMKKSAIGPDHEGTVDGVHMTDLGFLRYAQALLPYLEKALK</sequence>
<dbReference type="GO" id="GO:0016788">
    <property type="term" value="F:hydrolase activity, acting on ester bonds"/>
    <property type="evidence" value="ECO:0007669"/>
    <property type="project" value="UniProtKB-ARBA"/>
</dbReference>
<proteinExistence type="predicted"/>
<dbReference type="AlphaFoldDB" id="A0A9D9DLX2"/>
<keyword evidence="4" id="KW-0378">Hydrolase</keyword>
<dbReference type="Pfam" id="PF14607">
    <property type="entry name" value="GxDLY"/>
    <property type="match status" value="1"/>
</dbReference>
<protein>
    <submittedName>
        <fullName evidence="4">SGNH/GDSL hydrolase family protein</fullName>
    </submittedName>
</protein>
<dbReference type="Pfam" id="PF14606">
    <property type="entry name" value="Lipase_GDSL_3"/>
    <property type="match status" value="1"/>
</dbReference>
<dbReference type="Gene3D" id="3.40.50.1110">
    <property type="entry name" value="SGNH hydrolase"/>
    <property type="match status" value="1"/>
</dbReference>
<dbReference type="SUPFAM" id="SSF52266">
    <property type="entry name" value="SGNH hydrolase"/>
    <property type="match status" value="1"/>
</dbReference>
<evidence type="ECO:0000313" key="4">
    <source>
        <dbReference type="EMBL" id="MBO8428806.1"/>
    </source>
</evidence>
<dbReference type="Gene3D" id="2.60.120.260">
    <property type="entry name" value="Galactose-binding domain-like"/>
    <property type="match status" value="1"/>
</dbReference>
<feature type="domain" description="SGNH hydrolase-type esterase N-terminal" evidence="3">
    <location>
        <begin position="29"/>
        <end position="181"/>
    </location>
</feature>
<evidence type="ECO:0000313" key="5">
    <source>
        <dbReference type="Proteomes" id="UP000823635"/>
    </source>
</evidence>
<gene>
    <name evidence="4" type="ORF">IAC68_02590</name>
</gene>
<dbReference type="Proteomes" id="UP000823635">
    <property type="component" value="Unassembled WGS sequence"/>
</dbReference>
<reference evidence="4" key="1">
    <citation type="submission" date="2020-10" db="EMBL/GenBank/DDBJ databases">
        <authorList>
            <person name="Gilroy R."/>
        </authorList>
    </citation>
    <scope>NUCLEOTIDE SEQUENCE</scope>
    <source>
        <strain evidence="4">15467</strain>
    </source>
</reference>
<reference evidence="4" key="2">
    <citation type="journal article" date="2021" name="PeerJ">
        <title>Extensive microbial diversity within the chicken gut microbiome revealed by metagenomics and culture.</title>
        <authorList>
            <person name="Gilroy R."/>
            <person name="Ravi A."/>
            <person name="Getino M."/>
            <person name="Pursley I."/>
            <person name="Horton D.L."/>
            <person name="Alikhan N.F."/>
            <person name="Baker D."/>
            <person name="Gharbi K."/>
            <person name="Hall N."/>
            <person name="Watson M."/>
            <person name="Adriaenssens E.M."/>
            <person name="Foster-Nyarko E."/>
            <person name="Jarju S."/>
            <person name="Secka A."/>
            <person name="Antonio M."/>
            <person name="Oren A."/>
            <person name="Chaudhuri R.R."/>
            <person name="La Ragione R."/>
            <person name="Hildebrand F."/>
            <person name="Pallen M.J."/>
        </authorList>
    </citation>
    <scope>NUCLEOTIDE SEQUENCE</scope>
    <source>
        <strain evidence="4">15467</strain>
    </source>
</reference>
<organism evidence="4 5">
    <name type="scientific">Candidatus Egerieousia excrementavium</name>
    <dbReference type="NCBI Taxonomy" id="2840778"/>
    <lineage>
        <taxon>Bacteria</taxon>
        <taxon>Pseudomonadati</taxon>
        <taxon>Bacteroidota</taxon>
        <taxon>Bacteroidia</taxon>
        <taxon>Bacteroidales</taxon>
        <taxon>Candidatus Egerieousia</taxon>
    </lineage>
</organism>
<name>A0A9D9DLX2_9BACT</name>
<evidence type="ECO:0000259" key="2">
    <source>
        <dbReference type="Pfam" id="PF14606"/>
    </source>
</evidence>
<dbReference type="InterPro" id="IPR013830">
    <property type="entry name" value="SGNH_hydro"/>
</dbReference>
<evidence type="ECO:0000256" key="1">
    <source>
        <dbReference type="SAM" id="SignalP"/>
    </source>
</evidence>
<dbReference type="InterPro" id="IPR032740">
    <property type="entry name" value="GxDLY"/>
</dbReference>
<accession>A0A9D9DLX2</accession>
<comment type="caution">
    <text evidence="4">The sequence shown here is derived from an EMBL/GenBank/DDBJ whole genome shotgun (WGS) entry which is preliminary data.</text>
</comment>
<dbReference type="InterPro" id="IPR036514">
    <property type="entry name" value="SGNH_hydro_sf"/>
</dbReference>
<dbReference type="EMBL" id="JADINB010000062">
    <property type="protein sequence ID" value="MBO8428806.1"/>
    <property type="molecule type" value="Genomic_DNA"/>
</dbReference>
<evidence type="ECO:0000259" key="3">
    <source>
        <dbReference type="Pfam" id="PF14607"/>
    </source>
</evidence>
<feature type="signal peptide" evidence="1">
    <location>
        <begin position="1"/>
        <end position="21"/>
    </location>
</feature>
<feature type="domain" description="SGNH hydrolase-type esterase" evidence="2">
    <location>
        <begin position="201"/>
        <end position="382"/>
    </location>
</feature>
<keyword evidence="1" id="KW-0732">Signal</keyword>
<feature type="chain" id="PRO_5038493867" evidence="1">
    <location>
        <begin position="22"/>
        <end position="387"/>
    </location>
</feature>